<keyword evidence="7 8" id="KW-0539">Nucleus</keyword>
<feature type="DNA-binding region" description="Homeobox" evidence="8">
    <location>
        <begin position="133"/>
        <end position="180"/>
    </location>
</feature>
<dbReference type="EMBL" id="VIIS01000515">
    <property type="protein sequence ID" value="KAF0308082.1"/>
    <property type="molecule type" value="Genomic_DNA"/>
</dbReference>
<dbReference type="Gene3D" id="1.10.10.10">
    <property type="entry name" value="Winged helix-like DNA-binding domain superfamily/Winged helix DNA-binding domain"/>
    <property type="match status" value="1"/>
</dbReference>
<keyword evidence="6" id="KW-0804">Transcription</keyword>
<evidence type="ECO:0000256" key="2">
    <source>
        <dbReference type="ARBA" id="ARBA00005733"/>
    </source>
</evidence>
<comment type="similarity">
    <text evidence="2">Belongs to the paired homeobox family.</text>
</comment>
<evidence type="ECO:0000256" key="1">
    <source>
        <dbReference type="ARBA" id="ARBA00004123"/>
    </source>
</evidence>
<name>A0A6A4X135_AMPAM</name>
<evidence type="ECO:0000256" key="7">
    <source>
        <dbReference type="ARBA" id="ARBA00023242"/>
    </source>
</evidence>
<dbReference type="PANTHER" id="PTHR45636:SF50">
    <property type="entry name" value="EYEGONE, ISOFORM A-RELATED"/>
    <property type="match status" value="1"/>
</dbReference>
<dbReference type="InterPro" id="IPR043565">
    <property type="entry name" value="PAX_fam"/>
</dbReference>
<dbReference type="OrthoDB" id="3225452at2759"/>
<reference evidence="12 13" key="1">
    <citation type="submission" date="2019-07" db="EMBL/GenBank/DDBJ databases">
        <title>Draft genome assembly of a fouling barnacle, Amphibalanus amphitrite (Darwin, 1854): The first reference genome for Thecostraca.</title>
        <authorList>
            <person name="Kim W."/>
        </authorList>
    </citation>
    <scope>NUCLEOTIDE SEQUENCE [LARGE SCALE GENOMIC DNA]</scope>
    <source>
        <strain evidence="12">SNU_AA5</strain>
        <tissue evidence="12">Soma without cirri and trophi</tissue>
    </source>
</reference>
<keyword evidence="4" id="KW-0805">Transcription regulation</keyword>
<evidence type="ECO:0000256" key="3">
    <source>
        <dbReference type="ARBA" id="ARBA00022473"/>
    </source>
</evidence>
<gene>
    <name evidence="12" type="primary">Pax6_2</name>
    <name evidence="12" type="ORF">FJT64_020672</name>
</gene>
<feature type="region of interest" description="Disordered" evidence="10">
    <location>
        <begin position="83"/>
        <end position="137"/>
    </location>
</feature>
<dbReference type="GO" id="GO:0000981">
    <property type="term" value="F:DNA-binding transcription factor activity, RNA polymerase II-specific"/>
    <property type="evidence" value="ECO:0007669"/>
    <property type="project" value="TreeGrafter"/>
</dbReference>
<feature type="compositionally biased region" description="Polar residues" evidence="10">
    <location>
        <begin position="1"/>
        <end position="16"/>
    </location>
</feature>
<evidence type="ECO:0000256" key="5">
    <source>
        <dbReference type="ARBA" id="ARBA00023125"/>
    </source>
</evidence>
<comment type="caution">
    <text evidence="12">The sequence shown here is derived from an EMBL/GenBank/DDBJ whole genome shotgun (WGS) entry which is preliminary data.</text>
</comment>
<evidence type="ECO:0000256" key="6">
    <source>
        <dbReference type="ARBA" id="ARBA00023163"/>
    </source>
</evidence>
<evidence type="ECO:0000256" key="4">
    <source>
        <dbReference type="ARBA" id="ARBA00023015"/>
    </source>
</evidence>
<evidence type="ECO:0000256" key="8">
    <source>
        <dbReference type="PROSITE-ProRule" id="PRU00108"/>
    </source>
</evidence>
<dbReference type="SMART" id="SM00389">
    <property type="entry name" value="HOX"/>
    <property type="match status" value="1"/>
</dbReference>
<organism evidence="12 13">
    <name type="scientific">Amphibalanus amphitrite</name>
    <name type="common">Striped barnacle</name>
    <name type="synonym">Balanus amphitrite</name>
    <dbReference type="NCBI Taxonomy" id="1232801"/>
    <lineage>
        <taxon>Eukaryota</taxon>
        <taxon>Metazoa</taxon>
        <taxon>Ecdysozoa</taxon>
        <taxon>Arthropoda</taxon>
        <taxon>Crustacea</taxon>
        <taxon>Multicrustacea</taxon>
        <taxon>Cirripedia</taxon>
        <taxon>Thoracica</taxon>
        <taxon>Thoracicalcarea</taxon>
        <taxon>Balanomorpha</taxon>
        <taxon>Balanoidea</taxon>
        <taxon>Balanidae</taxon>
        <taxon>Amphibalaninae</taxon>
        <taxon>Amphibalanus</taxon>
    </lineage>
</organism>
<keyword evidence="3" id="KW-0217">Developmental protein</keyword>
<keyword evidence="5 8" id="KW-0238">DNA-binding</keyword>
<comment type="subcellular location">
    <subcellularLocation>
        <location evidence="1 8 9">Nucleus</location>
    </subcellularLocation>
</comment>
<feature type="region of interest" description="Disordered" evidence="10">
    <location>
        <begin position="1"/>
        <end position="21"/>
    </location>
</feature>
<feature type="compositionally biased region" description="Low complexity" evidence="10">
    <location>
        <begin position="90"/>
        <end position="107"/>
    </location>
</feature>
<keyword evidence="13" id="KW-1185">Reference proteome</keyword>
<dbReference type="PANTHER" id="PTHR45636">
    <property type="entry name" value="PAIRED BOX PROTEIN PAX-6-RELATED-RELATED"/>
    <property type="match status" value="1"/>
</dbReference>
<feature type="compositionally biased region" description="Basic and acidic residues" evidence="10">
    <location>
        <begin position="108"/>
        <end position="132"/>
    </location>
</feature>
<evidence type="ECO:0000259" key="11">
    <source>
        <dbReference type="PROSITE" id="PS50071"/>
    </source>
</evidence>
<dbReference type="GO" id="GO:0005634">
    <property type="term" value="C:nucleus"/>
    <property type="evidence" value="ECO:0007669"/>
    <property type="project" value="UniProtKB-SubCell"/>
</dbReference>
<dbReference type="InterPro" id="IPR009057">
    <property type="entry name" value="Homeodomain-like_sf"/>
</dbReference>
<evidence type="ECO:0000256" key="10">
    <source>
        <dbReference type="SAM" id="MobiDB-lite"/>
    </source>
</evidence>
<dbReference type="SUPFAM" id="SSF46689">
    <property type="entry name" value="Homeodomain-like"/>
    <property type="match status" value="1"/>
</dbReference>
<evidence type="ECO:0000313" key="12">
    <source>
        <dbReference type="EMBL" id="KAF0308082.1"/>
    </source>
</evidence>
<feature type="domain" description="Homeobox" evidence="11">
    <location>
        <begin position="131"/>
        <end position="179"/>
    </location>
</feature>
<evidence type="ECO:0000256" key="9">
    <source>
        <dbReference type="RuleBase" id="RU000682"/>
    </source>
</evidence>
<dbReference type="InterPro" id="IPR036388">
    <property type="entry name" value="WH-like_DNA-bd_sf"/>
</dbReference>
<sequence>MTSRTPDPVTSNSSVLSPFAGVCTNNTAPSVSSINRILRNRAAERAAAEFARAAGYGFYHPYASALPYPPAVWPNLSTPSPATGGGLTVTPPAGDTASSASSTSPKPSLDESESRREVEASRGADSDSEQPKFRRNRTTFSQEQLEELEKEFEKTHYPCVNARERLAGRTALSEARVQVSSVDSPAPSDCVGLDLSMRGQDGSTQPVEGRHHADSDDGAESDVSVGEDTPSGDRPDHR</sequence>
<dbReference type="InterPro" id="IPR001356">
    <property type="entry name" value="HD"/>
</dbReference>
<dbReference type="AlphaFoldDB" id="A0A6A4X135"/>
<dbReference type="GO" id="GO:0000978">
    <property type="term" value="F:RNA polymerase II cis-regulatory region sequence-specific DNA binding"/>
    <property type="evidence" value="ECO:0007669"/>
    <property type="project" value="TreeGrafter"/>
</dbReference>
<accession>A0A6A4X135</accession>
<feature type="region of interest" description="Disordered" evidence="10">
    <location>
        <begin position="177"/>
        <end position="238"/>
    </location>
</feature>
<dbReference type="PROSITE" id="PS50071">
    <property type="entry name" value="HOMEOBOX_2"/>
    <property type="match status" value="1"/>
</dbReference>
<dbReference type="Pfam" id="PF00046">
    <property type="entry name" value="Homeodomain"/>
    <property type="match status" value="1"/>
</dbReference>
<proteinExistence type="inferred from homology"/>
<protein>
    <submittedName>
        <fullName evidence="12">Paired box protein Pax-6</fullName>
    </submittedName>
</protein>
<evidence type="ECO:0000313" key="13">
    <source>
        <dbReference type="Proteomes" id="UP000440578"/>
    </source>
</evidence>
<dbReference type="Proteomes" id="UP000440578">
    <property type="component" value="Unassembled WGS sequence"/>
</dbReference>
<keyword evidence="8 9" id="KW-0371">Homeobox</keyword>
<dbReference type="Gene3D" id="1.10.10.60">
    <property type="entry name" value="Homeodomain-like"/>
    <property type="match status" value="1"/>
</dbReference>